<dbReference type="GO" id="GO:0046872">
    <property type="term" value="F:metal ion binding"/>
    <property type="evidence" value="ECO:0007669"/>
    <property type="project" value="UniProtKB-KW"/>
</dbReference>
<dbReference type="Pfam" id="PF02775">
    <property type="entry name" value="TPP_enzyme_C"/>
    <property type="match status" value="1"/>
</dbReference>
<dbReference type="Gene3D" id="3.40.50.970">
    <property type="match status" value="2"/>
</dbReference>
<dbReference type="InterPro" id="IPR011766">
    <property type="entry name" value="TPP_enzyme_TPP-bd"/>
</dbReference>
<dbReference type="InterPro" id="IPR012001">
    <property type="entry name" value="Thiamin_PyroP_enz_TPP-bd_dom"/>
</dbReference>
<dbReference type="Gene3D" id="3.40.50.1220">
    <property type="entry name" value="TPP-binding domain"/>
    <property type="match status" value="1"/>
</dbReference>
<dbReference type="CDD" id="cd07037">
    <property type="entry name" value="TPP_PYR_MenD"/>
    <property type="match status" value="1"/>
</dbReference>
<dbReference type="InterPro" id="IPR004433">
    <property type="entry name" value="MenaQ_synth_MenD"/>
</dbReference>
<dbReference type="PANTHER" id="PTHR42916">
    <property type="entry name" value="2-SUCCINYL-5-ENOLPYRUVYL-6-HYDROXY-3-CYCLOHEXENE-1-CARBOXYLATE SYNTHASE"/>
    <property type="match status" value="1"/>
</dbReference>
<evidence type="ECO:0000256" key="1">
    <source>
        <dbReference type="ARBA" id="ARBA00022679"/>
    </source>
</evidence>
<keyword evidence="3" id="KW-0460">Magnesium</keyword>
<protein>
    <submittedName>
        <fullName evidence="8">Unannotated protein</fullName>
    </submittedName>
</protein>
<evidence type="ECO:0000313" key="8">
    <source>
        <dbReference type="EMBL" id="CAB4619898.1"/>
    </source>
</evidence>
<dbReference type="PIRSF" id="PIRSF004983">
    <property type="entry name" value="MenD"/>
    <property type="match status" value="1"/>
</dbReference>
<dbReference type="GO" id="GO:0070204">
    <property type="term" value="F:2-succinyl-5-enolpyruvyl-6-hydroxy-3-cyclohexene-1-carboxylic-acid synthase activity"/>
    <property type="evidence" value="ECO:0007669"/>
    <property type="project" value="InterPro"/>
</dbReference>
<evidence type="ECO:0000256" key="2">
    <source>
        <dbReference type="ARBA" id="ARBA00022723"/>
    </source>
</evidence>
<evidence type="ECO:0000256" key="4">
    <source>
        <dbReference type="ARBA" id="ARBA00023052"/>
    </source>
</evidence>
<dbReference type="CDD" id="cd02009">
    <property type="entry name" value="TPP_SHCHC_synthase"/>
    <property type="match status" value="1"/>
</dbReference>
<organism evidence="8">
    <name type="scientific">freshwater metagenome</name>
    <dbReference type="NCBI Taxonomy" id="449393"/>
    <lineage>
        <taxon>unclassified sequences</taxon>
        <taxon>metagenomes</taxon>
        <taxon>ecological metagenomes</taxon>
    </lineage>
</organism>
<dbReference type="NCBIfam" id="TIGR00173">
    <property type="entry name" value="menD"/>
    <property type="match status" value="1"/>
</dbReference>
<keyword evidence="1" id="KW-0808">Transferase</keyword>
<evidence type="ECO:0000256" key="3">
    <source>
        <dbReference type="ARBA" id="ARBA00022842"/>
    </source>
</evidence>
<dbReference type="AlphaFoldDB" id="A0A6J6IES1"/>
<evidence type="ECO:0000256" key="5">
    <source>
        <dbReference type="ARBA" id="ARBA00023211"/>
    </source>
</evidence>
<reference evidence="8" key="1">
    <citation type="submission" date="2020-05" db="EMBL/GenBank/DDBJ databases">
        <authorList>
            <person name="Chiriac C."/>
            <person name="Salcher M."/>
            <person name="Ghai R."/>
            <person name="Kavagutti S V."/>
        </authorList>
    </citation>
    <scope>NUCLEOTIDE SEQUENCE</scope>
</reference>
<evidence type="ECO:0000259" key="7">
    <source>
        <dbReference type="Pfam" id="PF02776"/>
    </source>
</evidence>
<accession>A0A6J6IES1</accession>
<dbReference type="GO" id="GO:0030976">
    <property type="term" value="F:thiamine pyrophosphate binding"/>
    <property type="evidence" value="ECO:0007669"/>
    <property type="project" value="InterPro"/>
</dbReference>
<evidence type="ECO:0000259" key="6">
    <source>
        <dbReference type="Pfam" id="PF02775"/>
    </source>
</evidence>
<keyword evidence="2" id="KW-0479">Metal-binding</keyword>
<dbReference type="Pfam" id="PF02776">
    <property type="entry name" value="TPP_enzyme_N"/>
    <property type="match status" value="1"/>
</dbReference>
<feature type="domain" description="Thiamine pyrophosphate enzyme TPP-binding" evidence="6">
    <location>
        <begin position="411"/>
        <end position="532"/>
    </location>
</feature>
<dbReference type="GO" id="GO:0009234">
    <property type="term" value="P:menaquinone biosynthetic process"/>
    <property type="evidence" value="ECO:0007669"/>
    <property type="project" value="InterPro"/>
</dbReference>
<dbReference type="InterPro" id="IPR029061">
    <property type="entry name" value="THDP-binding"/>
</dbReference>
<proteinExistence type="inferred from homology"/>
<gene>
    <name evidence="8" type="ORF">UFOPK1909_00484</name>
</gene>
<keyword evidence="5" id="KW-0464">Manganese</keyword>
<dbReference type="HAMAP" id="MF_01659">
    <property type="entry name" value="MenD"/>
    <property type="match status" value="1"/>
</dbReference>
<dbReference type="PANTHER" id="PTHR42916:SF1">
    <property type="entry name" value="PROTEIN PHYLLO, CHLOROPLASTIC"/>
    <property type="match status" value="1"/>
</dbReference>
<sequence>MALPKAQPVTSSSPAQTFAAQLLATFAKAGVRNFFLAPGARSQALAIAAGQLADAGKIDLHVRLDERSMAFTALGSALASGEPSVLITTSGTAVANLHPAVLEAHHSGVPLILLTADRPHELRGVGANQTTNQINIFNDAVRECVDVPAPNGHDGETREATSLAINAIAVAMGYDGDQPGPVQLNLAFREPLSSTTPNAAELSPIISMPDIFEPHPEFAVLTAELPTVVIAGAGAGGEAVELAEAFGWPLLAEPSSGARVGANAIIGYRKILESLELAQEIKRVIIYGKPTLGRAAIRLLFNPEVEVVVIKSRVMGHFDVSRRASKVVDEITVDNEVDFDWLERWRMADAEIVLQSSSEESQIAQAANSMTRRNLIEAVWAATDGQDQLVLGASRLIREADAAAPAKAIRVFSNRGLAGIDGTVATAIGIALIEREGTTRALMGDLTLLHDASSLIIDPADGDLNVQVIVGNDGGGTIFAGLEMAQQLEAKTFERLFTTPQNADLWHLAEAYGWNYLRVENAGELDAALQTAGRVLIDVRLA</sequence>
<keyword evidence="4" id="KW-0786">Thiamine pyrophosphate</keyword>
<dbReference type="SUPFAM" id="SSF52518">
    <property type="entry name" value="Thiamin diphosphate-binding fold (THDP-binding)"/>
    <property type="match status" value="2"/>
</dbReference>
<dbReference type="EMBL" id="CAEZVD010000034">
    <property type="protein sequence ID" value="CAB4619898.1"/>
    <property type="molecule type" value="Genomic_DNA"/>
</dbReference>
<name>A0A6J6IES1_9ZZZZ</name>
<feature type="domain" description="Thiamine pyrophosphate enzyme N-terminal TPP-binding" evidence="7">
    <location>
        <begin position="17"/>
        <end position="134"/>
    </location>
</feature>